<evidence type="ECO:0000256" key="7">
    <source>
        <dbReference type="ARBA" id="ARBA00023285"/>
    </source>
</evidence>
<comment type="cofactor">
    <cofactor evidence="2">
        <name>Zn(2+)</name>
        <dbReference type="ChEBI" id="CHEBI:29105"/>
    </cofactor>
</comment>
<name>A0A2W7NA23_9RHOB</name>
<dbReference type="InterPro" id="IPR010182">
    <property type="entry name" value="ArgE/DapE"/>
</dbReference>
<keyword evidence="6" id="KW-0862">Zinc</keyword>
<dbReference type="RefSeq" id="WP_111536866.1">
    <property type="nucleotide sequence ID" value="NZ_QKZL01000005.1"/>
</dbReference>
<dbReference type="InterPro" id="IPR002933">
    <property type="entry name" value="Peptidase_M20"/>
</dbReference>
<evidence type="ECO:0000256" key="3">
    <source>
        <dbReference type="ARBA" id="ARBA00006247"/>
    </source>
</evidence>
<gene>
    <name evidence="9" type="ORF">LX81_01722</name>
</gene>
<dbReference type="Pfam" id="PF01546">
    <property type="entry name" value="Peptidase_M20"/>
    <property type="match status" value="1"/>
</dbReference>
<evidence type="ECO:0000256" key="5">
    <source>
        <dbReference type="ARBA" id="ARBA00022801"/>
    </source>
</evidence>
<evidence type="ECO:0000256" key="6">
    <source>
        <dbReference type="ARBA" id="ARBA00022833"/>
    </source>
</evidence>
<evidence type="ECO:0000256" key="4">
    <source>
        <dbReference type="ARBA" id="ARBA00022723"/>
    </source>
</evidence>
<dbReference type="GO" id="GO:0016787">
    <property type="term" value="F:hydrolase activity"/>
    <property type="evidence" value="ECO:0007669"/>
    <property type="project" value="UniProtKB-KW"/>
</dbReference>
<dbReference type="CDD" id="cd03895">
    <property type="entry name" value="M20_ArgE_DapE-like"/>
    <property type="match status" value="1"/>
</dbReference>
<dbReference type="PANTHER" id="PTHR43808">
    <property type="entry name" value="ACETYLORNITHINE DEACETYLASE"/>
    <property type="match status" value="1"/>
</dbReference>
<dbReference type="Pfam" id="PF07687">
    <property type="entry name" value="M20_dimer"/>
    <property type="match status" value="1"/>
</dbReference>
<keyword evidence="10" id="KW-1185">Reference proteome</keyword>
<accession>A0A2W7NA23</accession>
<dbReference type="NCBIfam" id="TIGR01910">
    <property type="entry name" value="DapE-ArgE"/>
    <property type="match status" value="1"/>
</dbReference>
<keyword evidence="5" id="KW-0378">Hydrolase</keyword>
<dbReference type="PANTHER" id="PTHR43808:SF25">
    <property type="entry name" value="PEPTIDASE M20 DIMERISATION DOMAIN-CONTAINING PROTEIN"/>
    <property type="match status" value="1"/>
</dbReference>
<keyword evidence="7" id="KW-0170">Cobalt</keyword>
<evidence type="ECO:0000313" key="10">
    <source>
        <dbReference type="Proteomes" id="UP000248916"/>
    </source>
</evidence>
<reference evidence="9 10" key="1">
    <citation type="submission" date="2018-06" db="EMBL/GenBank/DDBJ databases">
        <title>Genomic Encyclopedia of Archaeal and Bacterial Type Strains, Phase II (KMG-II): from individual species to whole genera.</title>
        <authorList>
            <person name="Goeker M."/>
        </authorList>
    </citation>
    <scope>NUCLEOTIDE SEQUENCE [LARGE SCALE GENOMIC DNA]</scope>
    <source>
        <strain evidence="9 10">DSM 22009</strain>
    </source>
</reference>
<protein>
    <submittedName>
        <fullName evidence="9">Acetylornithine deacetylase</fullName>
    </submittedName>
</protein>
<dbReference type="SUPFAM" id="SSF55031">
    <property type="entry name" value="Bacterial exopeptidase dimerisation domain"/>
    <property type="match status" value="1"/>
</dbReference>
<dbReference type="InterPro" id="IPR050072">
    <property type="entry name" value="Peptidase_M20A"/>
</dbReference>
<comment type="similarity">
    <text evidence="3">Belongs to the peptidase M20A family.</text>
</comment>
<keyword evidence="4" id="KW-0479">Metal-binding</keyword>
<evidence type="ECO:0000259" key="8">
    <source>
        <dbReference type="Pfam" id="PF07687"/>
    </source>
</evidence>
<dbReference type="OrthoDB" id="9809784at2"/>
<dbReference type="NCBIfam" id="NF005306">
    <property type="entry name" value="PRK06837.1"/>
    <property type="match status" value="1"/>
</dbReference>
<evidence type="ECO:0000256" key="2">
    <source>
        <dbReference type="ARBA" id="ARBA00001947"/>
    </source>
</evidence>
<evidence type="ECO:0000256" key="1">
    <source>
        <dbReference type="ARBA" id="ARBA00001941"/>
    </source>
</evidence>
<organism evidence="9 10">
    <name type="scientific">Palleronia aestuarii</name>
    <dbReference type="NCBI Taxonomy" id="568105"/>
    <lineage>
        <taxon>Bacteria</taxon>
        <taxon>Pseudomonadati</taxon>
        <taxon>Pseudomonadota</taxon>
        <taxon>Alphaproteobacteria</taxon>
        <taxon>Rhodobacterales</taxon>
        <taxon>Roseobacteraceae</taxon>
        <taxon>Palleronia</taxon>
    </lineage>
</organism>
<comment type="caution">
    <text evidence="9">The sequence shown here is derived from an EMBL/GenBank/DDBJ whole genome shotgun (WGS) entry which is preliminary data.</text>
</comment>
<dbReference type="SUPFAM" id="SSF53187">
    <property type="entry name" value="Zn-dependent exopeptidases"/>
    <property type="match status" value="1"/>
</dbReference>
<dbReference type="EMBL" id="QKZL01000005">
    <property type="protein sequence ID" value="PZX17091.1"/>
    <property type="molecule type" value="Genomic_DNA"/>
</dbReference>
<dbReference type="AlphaFoldDB" id="A0A2W7NA23"/>
<sequence length="432" mass="46261">MPTPSVDPALHETLRQSVADGFAAQLDLTAEFVGCPSQRGAEHAMQDIVFAALRDRGLKMDRFEMDRAALEAHPGAGRISATHSDAPIVVGIHHPREETGHSLFLQGHVDVVPTGPEHMWTHPPYSATIRDGRMYGRGAGDMKSGLVCAIAALDALRRAGWQPAATVYLASVVEEESTGNGAMMAHLRGYRAEAALIPEPTGESLVRANTGVLWFRVELEGVPVHVSHMGTGANAIDAAIRVIGALREVETRWNEEAASDPHFGAMEHPLNLNVGKIEGGEWASSVPARAAVDFRVSILPGWSAEERAAEIERQLSEFAASDTFLANNPPRLTWNGFFTQGYEQPEGTEAEAVLASAHEAAMGYPLGSHAMPAYLDARVHALFEGIPALCYGAKSLASHGFDESVDLASLERTTLAIALFIAGWCGLEPVAD</sequence>
<dbReference type="Gene3D" id="3.30.70.360">
    <property type="match status" value="1"/>
</dbReference>
<proteinExistence type="inferred from homology"/>
<feature type="domain" description="Peptidase M20 dimerisation" evidence="8">
    <location>
        <begin position="208"/>
        <end position="321"/>
    </location>
</feature>
<dbReference type="Proteomes" id="UP000248916">
    <property type="component" value="Unassembled WGS sequence"/>
</dbReference>
<dbReference type="InterPro" id="IPR036264">
    <property type="entry name" value="Bact_exopeptidase_dim_dom"/>
</dbReference>
<evidence type="ECO:0000313" key="9">
    <source>
        <dbReference type="EMBL" id="PZX17091.1"/>
    </source>
</evidence>
<dbReference type="GO" id="GO:0046872">
    <property type="term" value="F:metal ion binding"/>
    <property type="evidence" value="ECO:0007669"/>
    <property type="project" value="UniProtKB-KW"/>
</dbReference>
<comment type="cofactor">
    <cofactor evidence="1">
        <name>Co(2+)</name>
        <dbReference type="ChEBI" id="CHEBI:48828"/>
    </cofactor>
</comment>
<dbReference type="Gene3D" id="3.40.630.10">
    <property type="entry name" value="Zn peptidases"/>
    <property type="match status" value="1"/>
</dbReference>
<dbReference type="InterPro" id="IPR033687">
    <property type="entry name" value="YodQ-like"/>
</dbReference>
<dbReference type="InterPro" id="IPR011650">
    <property type="entry name" value="Peptidase_M20_dimer"/>
</dbReference>